<protein>
    <submittedName>
        <fullName evidence="2">PPEF2</fullName>
    </submittedName>
</protein>
<dbReference type="PROSITE" id="PS50096">
    <property type="entry name" value="IQ"/>
    <property type="match status" value="1"/>
</dbReference>
<accession>A0A7J7J604</accession>
<dbReference type="EMBL" id="VXIV02003141">
    <property type="protein sequence ID" value="KAF6020868.1"/>
    <property type="molecule type" value="Genomic_DNA"/>
</dbReference>
<dbReference type="Proteomes" id="UP000593567">
    <property type="component" value="Unassembled WGS sequence"/>
</dbReference>
<gene>
    <name evidence="2" type="ORF">EB796_020783</name>
</gene>
<proteinExistence type="predicted"/>
<feature type="compositionally biased region" description="Low complexity" evidence="1">
    <location>
        <begin position="12"/>
        <end position="22"/>
    </location>
</feature>
<name>A0A7J7J604_BUGNE</name>
<dbReference type="CDD" id="cd23767">
    <property type="entry name" value="IQCD"/>
    <property type="match status" value="1"/>
</dbReference>
<sequence length="120" mass="14080">MMGCFCSTPQESSVNKSRPPSKSVKKRKKTDLDPLTDGDAQIRAAIFIQKWFRKYQARLEARRRATWQVFQSLEYKNEKDQMSLYNFFNDLLMHGHGDENVLYKSLRSDDHVSQCNILDT</sequence>
<evidence type="ECO:0000313" key="3">
    <source>
        <dbReference type="Proteomes" id="UP000593567"/>
    </source>
</evidence>
<keyword evidence="3" id="KW-1185">Reference proteome</keyword>
<organism evidence="2 3">
    <name type="scientific">Bugula neritina</name>
    <name type="common">Brown bryozoan</name>
    <name type="synonym">Sertularia neritina</name>
    <dbReference type="NCBI Taxonomy" id="10212"/>
    <lineage>
        <taxon>Eukaryota</taxon>
        <taxon>Metazoa</taxon>
        <taxon>Spiralia</taxon>
        <taxon>Lophotrochozoa</taxon>
        <taxon>Bryozoa</taxon>
        <taxon>Gymnolaemata</taxon>
        <taxon>Cheilostomatida</taxon>
        <taxon>Flustrina</taxon>
        <taxon>Buguloidea</taxon>
        <taxon>Bugulidae</taxon>
        <taxon>Bugula</taxon>
    </lineage>
</organism>
<comment type="caution">
    <text evidence="2">The sequence shown here is derived from an EMBL/GenBank/DDBJ whole genome shotgun (WGS) entry which is preliminary data.</text>
</comment>
<dbReference type="OrthoDB" id="442428at2759"/>
<dbReference type="AlphaFoldDB" id="A0A7J7J604"/>
<evidence type="ECO:0000313" key="2">
    <source>
        <dbReference type="EMBL" id="KAF6020868.1"/>
    </source>
</evidence>
<feature type="region of interest" description="Disordered" evidence="1">
    <location>
        <begin position="1"/>
        <end position="35"/>
    </location>
</feature>
<evidence type="ECO:0000256" key="1">
    <source>
        <dbReference type="SAM" id="MobiDB-lite"/>
    </source>
</evidence>
<reference evidence="2" key="1">
    <citation type="submission" date="2020-06" db="EMBL/GenBank/DDBJ databases">
        <title>Draft genome of Bugula neritina, a colonial animal packing powerful symbionts and potential medicines.</title>
        <authorList>
            <person name="Rayko M."/>
        </authorList>
    </citation>
    <scope>NUCLEOTIDE SEQUENCE [LARGE SCALE GENOMIC DNA]</scope>
    <source>
        <strain evidence="2">Kwan_BN1</strain>
    </source>
</reference>